<dbReference type="GO" id="GO:0004132">
    <property type="term" value="F:dCMP deaminase activity"/>
    <property type="evidence" value="ECO:0007669"/>
    <property type="project" value="TreeGrafter"/>
</dbReference>
<feature type="domain" description="CMP/dCMP-type deaminase" evidence="5">
    <location>
        <begin position="151"/>
        <end position="287"/>
    </location>
</feature>
<keyword evidence="3" id="KW-0378">Hydrolase</keyword>
<protein>
    <submittedName>
        <fullName evidence="6">Deoxycytidylate deaminase</fullName>
    </submittedName>
</protein>
<organism evidence="6 7">
    <name type="scientific">Candidatus Harrisonbacteria bacterium CG10_big_fil_rev_8_21_14_0_10_45_28</name>
    <dbReference type="NCBI Taxonomy" id="1974586"/>
    <lineage>
        <taxon>Bacteria</taxon>
        <taxon>Candidatus Harrisoniibacteriota</taxon>
    </lineage>
</organism>
<evidence type="ECO:0000313" key="7">
    <source>
        <dbReference type="Proteomes" id="UP000230903"/>
    </source>
</evidence>
<dbReference type="Proteomes" id="UP000230903">
    <property type="component" value="Unassembled WGS sequence"/>
</dbReference>
<dbReference type="InterPro" id="IPR016192">
    <property type="entry name" value="APOBEC/CMP_deaminase_Zn-bd"/>
</dbReference>
<sequence length="300" mass="33838">MMPAKKLNQKSSAHPVKRNKSAIVAFIPVLHDGYRLFFEENANAKELYILAKSATSSYKPLRKEIRALDPELIKKAIESWAIFDKIIVADNKVLRALAQTHQKIILPNEDISKKIAQKYFKDNKVSFSNIFLRWDKHRSLANLPVDADQAISHSVFDKKIIRQLQINSEKESSDFWRRIGASIIKNKKILMTVYNQHVPSQHSPYAEGDPRSNFSRGIHIDKSSVLHAEAALIANAAKNGISLSGASLYVSTFPCPPCAKQVAFSGIKKLYYTGGYSVLDQERILKSQGVEIIYVDLKKD</sequence>
<evidence type="ECO:0000313" key="6">
    <source>
        <dbReference type="EMBL" id="PIR87744.1"/>
    </source>
</evidence>
<dbReference type="Pfam" id="PF00383">
    <property type="entry name" value="dCMP_cyt_deam_1"/>
    <property type="match status" value="1"/>
</dbReference>
<dbReference type="InterPro" id="IPR016193">
    <property type="entry name" value="Cytidine_deaminase-like"/>
</dbReference>
<dbReference type="EMBL" id="PFBC01000047">
    <property type="protein sequence ID" value="PIR87744.1"/>
    <property type="molecule type" value="Genomic_DNA"/>
</dbReference>
<dbReference type="GO" id="GO:0008270">
    <property type="term" value="F:zinc ion binding"/>
    <property type="evidence" value="ECO:0007669"/>
    <property type="project" value="InterPro"/>
</dbReference>
<dbReference type="GO" id="GO:0005737">
    <property type="term" value="C:cytoplasm"/>
    <property type="evidence" value="ECO:0007669"/>
    <property type="project" value="TreeGrafter"/>
</dbReference>
<dbReference type="InterPro" id="IPR002125">
    <property type="entry name" value="CMP_dCMP_dom"/>
</dbReference>
<dbReference type="InterPro" id="IPR015517">
    <property type="entry name" value="dCMP_deaminase-rel"/>
</dbReference>
<keyword evidence="2" id="KW-0479">Metal-binding</keyword>
<dbReference type="PANTHER" id="PTHR11086">
    <property type="entry name" value="DEOXYCYTIDYLATE DEAMINASE-RELATED"/>
    <property type="match status" value="1"/>
</dbReference>
<gene>
    <name evidence="6" type="ORF">COU10_02935</name>
</gene>
<dbReference type="PANTHER" id="PTHR11086:SF18">
    <property type="entry name" value="DEOXYCYTIDYLATE DEAMINASE"/>
    <property type="match status" value="1"/>
</dbReference>
<evidence type="ECO:0000256" key="4">
    <source>
        <dbReference type="ARBA" id="ARBA00022833"/>
    </source>
</evidence>
<evidence type="ECO:0000256" key="1">
    <source>
        <dbReference type="ARBA" id="ARBA00006576"/>
    </source>
</evidence>
<evidence type="ECO:0000256" key="2">
    <source>
        <dbReference type="ARBA" id="ARBA00022723"/>
    </source>
</evidence>
<evidence type="ECO:0000259" key="5">
    <source>
        <dbReference type="PROSITE" id="PS51747"/>
    </source>
</evidence>
<comment type="similarity">
    <text evidence="1">Belongs to the cytidine and deoxycytidylate deaminase family.</text>
</comment>
<proteinExistence type="inferred from homology"/>
<comment type="caution">
    <text evidence="6">The sequence shown here is derived from an EMBL/GenBank/DDBJ whole genome shotgun (WGS) entry which is preliminary data.</text>
</comment>
<evidence type="ECO:0000256" key="3">
    <source>
        <dbReference type="ARBA" id="ARBA00022801"/>
    </source>
</evidence>
<dbReference type="PROSITE" id="PS00903">
    <property type="entry name" value="CYT_DCMP_DEAMINASES_1"/>
    <property type="match status" value="1"/>
</dbReference>
<accession>A0A2H0UMV6</accession>
<dbReference type="PROSITE" id="PS51747">
    <property type="entry name" value="CYT_DCMP_DEAMINASES_2"/>
    <property type="match status" value="1"/>
</dbReference>
<reference evidence="7" key="1">
    <citation type="submission" date="2017-09" db="EMBL/GenBank/DDBJ databases">
        <title>Depth-based differentiation of microbial function through sediment-hosted aquifers and enrichment of novel symbionts in the deep terrestrial subsurface.</title>
        <authorList>
            <person name="Probst A.J."/>
            <person name="Ladd B."/>
            <person name="Jarett J.K."/>
            <person name="Geller-Mcgrath D.E."/>
            <person name="Sieber C.M.K."/>
            <person name="Emerson J.B."/>
            <person name="Anantharaman K."/>
            <person name="Thomas B.C."/>
            <person name="Malmstrom R."/>
            <person name="Stieglmeier M."/>
            <person name="Klingl A."/>
            <person name="Woyke T."/>
            <person name="Ryan C.M."/>
            <person name="Banfield J.F."/>
        </authorList>
    </citation>
    <scope>NUCLEOTIDE SEQUENCE [LARGE SCALE GENOMIC DNA]</scope>
</reference>
<keyword evidence="4" id="KW-0862">Zinc</keyword>
<dbReference type="Gene3D" id="3.40.140.10">
    <property type="entry name" value="Cytidine Deaminase, domain 2"/>
    <property type="match status" value="1"/>
</dbReference>
<dbReference type="SUPFAM" id="SSF53927">
    <property type="entry name" value="Cytidine deaminase-like"/>
    <property type="match status" value="1"/>
</dbReference>
<name>A0A2H0UMV6_9BACT</name>
<dbReference type="AlphaFoldDB" id="A0A2H0UMV6"/>